<feature type="transmembrane region" description="Helical" evidence="1">
    <location>
        <begin position="87"/>
        <end position="106"/>
    </location>
</feature>
<dbReference type="AlphaFoldDB" id="A0A0H5NU25"/>
<dbReference type="Proteomes" id="UP000057820">
    <property type="component" value="Chromosome 1"/>
</dbReference>
<evidence type="ECO:0000313" key="3">
    <source>
        <dbReference type="Proteomes" id="UP000057820"/>
    </source>
</evidence>
<dbReference type="RefSeq" id="WP_060589814.1">
    <property type="nucleotide sequence ID" value="NZ_CAACYE020000001.1"/>
</dbReference>
<sequence length="190" mass="19581">MSAVLRRLDDTLVAPDASAGERLLGYGAASAGALVAVLAGVGAGWSILTVLVLGVVAFDLFGGATVNAMDAAKRWWHRPGQGAGRHLAFVAVHVQPFLVAWVVPGFGWITAAGLYLATLVAAGIVLATPLRYRRPVGFTVTTLTLAVVLAAAAVPAAVAWFVPVLLIKLLLAHLQPEGAADCAERNAGDR</sequence>
<evidence type="ECO:0000256" key="1">
    <source>
        <dbReference type="SAM" id="Phobius"/>
    </source>
</evidence>
<feature type="transmembrane region" description="Helical" evidence="1">
    <location>
        <begin position="142"/>
        <end position="167"/>
    </location>
</feature>
<feature type="transmembrane region" description="Helical" evidence="1">
    <location>
        <begin position="23"/>
        <end position="41"/>
    </location>
</feature>
<keyword evidence="1" id="KW-1133">Transmembrane helix</keyword>
<keyword evidence="1" id="KW-0812">Transmembrane</keyword>
<evidence type="ECO:0000313" key="2">
    <source>
        <dbReference type="EMBL" id="CRY73516.1"/>
    </source>
</evidence>
<protein>
    <submittedName>
        <fullName evidence="2">Uncharacterized protein</fullName>
    </submittedName>
</protein>
<proteinExistence type="predicted"/>
<accession>A0A0H5NU25</accession>
<feature type="transmembrane region" description="Helical" evidence="1">
    <location>
        <begin position="47"/>
        <end position="66"/>
    </location>
</feature>
<keyword evidence="1" id="KW-0472">Membrane</keyword>
<name>A0A0H5NU25_NOCFR</name>
<gene>
    <name evidence="2" type="ORF">ERS450000_00173</name>
</gene>
<dbReference type="KEGG" id="nfr:ERS450000_00173"/>
<organism evidence="2 3">
    <name type="scientific">Nocardia farcinica</name>
    <dbReference type="NCBI Taxonomy" id="37329"/>
    <lineage>
        <taxon>Bacteria</taxon>
        <taxon>Bacillati</taxon>
        <taxon>Actinomycetota</taxon>
        <taxon>Actinomycetes</taxon>
        <taxon>Mycobacteriales</taxon>
        <taxon>Nocardiaceae</taxon>
        <taxon>Nocardia</taxon>
    </lineage>
</organism>
<feature type="transmembrane region" description="Helical" evidence="1">
    <location>
        <begin position="112"/>
        <end position="130"/>
    </location>
</feature>
<reference evidence="3" key="1">
    <citation type="submission" date="2015-03" db="EMBL/GenBank/DDBJ databases">
        <authorList>
            <consortium name="Pathogen Informatics"/>
        </authorList>
    </citation>
    <scope>NUCLEOTIDE SEQUENCE [LARGE SCALE GENOMIC DNA]</scope>
    <source>
        <strain evidence="3">NCTC11134</strain>
    </source>
</reference>
<dbReference type="EMBL" id="LN868938">
    <property type="protein sequence ID" value="CRY73516.1"/>
    <property type="molecule type" value="Genomic_DNA"/>
</dbReference>